<dbReference type="OrthoDB" id="194358at2759"/>
<sequence length="650" mass="74683">MRLINATTYKVLEFLSDDRIPPFAILSHTWGEEECSLQQMEDPDVSTRKGYAKIQLCCEQALKDGFQWAWVDTCCIDKTSTAELSEAINSMFRWYRQAGICYAYLADMKGTTDLAQSRWFTRGWTLQELCSPAVVIFYNSNWQYVGSKFELRERLQQITGIEEEVLATGQIYTVSVARRMSWAANRQTTRVEDLAYCLMGIFDVNMPLLYGEGKKSFIRLQEEIMKISDDHSLFAWGIPAKIRTMEEYLNTYTVPDSAQLHGLFADSPSDFTFSDRIHVLEDHPSTFPPIVSNSGVRIELQVSRPAVSNIQLAVIQCTLKGKYQFYLGFPIFSWGGRWVARCGELLTIAVHDLVEVGSDKSYRETSVLLIKAPVSIPREPPPCNVLKFARISDSYKDYYRLEDVRCSPHATYSFQDQTITLSEDKQQMYAAFFFAPGESYTQMMELFGDPILSERLKMDQTTEHNRESFIIRAKGRIPRNTEFSLIQPHFAVLVGGTWKSPWVESVLILSDDDTSADFRRLLKVDGRFVQYCATKRHLLSCLEQPSQWRLPPAHLNQHDIQHITSWSYSYYVLEYVKNVVPGRLKDGYYRDKKVEFNGGLNVDAEIQIVSSNLVERSLVLFVGIIKLGEKLTKKPGWWVFNGKYQEDPEG</sequence>
<feature type="domain" description="Heterokaryon incompatibility" evidence="1">
    <location>
        <begin position="23"/>
        <end position="109"/>
    </location>
</feature>
<keyword evidence="4" id="KW-1185">Reference proteome</keyword>
<organism evidence="3 4">
    <name type="scientific">Melanomma pulvis-pyrius CBS 109.77</name>
    <dbReference type="NCBI Taxonomy" id="1314802"/>
    <lineage>
        <taxon>Eukaryota</taxon>
        <taxon>Fungi</taxon>
        <taxon>Dikarya</taxon>
        <taxon>Ascomycota</taxon>
        <taxon>Pezizomycotina</taxon>
        <taxon>Dothideomycetes</taxon>
        <taxon>Pleosporomycetidae</taxon>
        <taxon>Pleosporales</taxon>
        <taxon>Melanommataceae</taxon>
        <taxon>Melanomma</taxon>
    </lineage>
</organism>
<dbReference type="InterPro" id="IPR010730">
    <property type="entry name" value="HET"/>
</dbReference>
<evidence type="ECO:0000259" key="1">
    <source>
        <dbReference type="Pfam" id="PF06985"/>
    </source>
</evidence>
<evidence type="ECO:0000313" key="4">
    <source>
        <dbReference type="Proteomes" id="UP000799757"/>
    </source>
</evidence>
<dbReference type="Pfam" id="PF06985">
    <property type="entry name" value="HET"/>
    <property type="match status" value="1"/>
</dbReference>
<dbReference type="PANTHER" id="PTHR10622:SF10">
    <property type="entry name" value="HET DOMAIN-CONTAINING PROTEIN"/>
    <property type="match status" value="1"/>
</dbReference>
<evidence type="ECO:0000313" key="3">
    <source>
        <dbReference type="EMBL" id="KAF2790509.1"/>
    </source>
</evidence>
<proteinExistence type="predicted"/>
<dbReference type="EMBL" id="MU002069">
    <property type="protein sequence ID" value="KAF2790509.1"/>
    <property type="molecule type" value="Genomic_DNA"/>
</dbReference>
<protein>
    <submittedName>
        <fullName evidence="3">HET-domain-containing protein</fullName>
    </submittedName>
</protein>
<dbReference type="Pfam" id="PF26640">
    <property type="entry name" value="DUF8212"/>
    <property type="match status" value="1"/>
</dbReference>
<dbReference type="AlphaFoldDB" id="A0A6A6X2E6"/>
<evidence type="ECO:0000259" key="2">
    <source>
        <dbReference type="Pfam" id="PF26640"/>
    </source>
</evidence>
<name>A0A6A6X2E6_9PLEO</name>
<reference evidence="3" key="1">
    <citation type="journal article" date="2020" name="Stud. Mycol.">
        <title>101 Dothideomycetes genomes: a test case for predicting lifestyles and emergence of pathogens.</title>
        <authorList>
            <person name="Haridas S."/>
            <person name="Albert R."/>
            <person name="Binder M."/>
            <person name="Bloem J."/>
            <person name="Labutti K."/>
            <person name="Salamov A."/>
            <person name="Andreopoulos B."/>
            <person name="Baker S."/>
            <person name="Barry K."/>
            <person name="Bills G."/>
            <person name="Bluhm B."/>
            <person name="Cannon C."/>
            <person name="Castanera R."/>
            <person name="Culley D."/>
            <person name="Daum C."/>
            <person name="Ezra D."/>
            <person name="Gonzalez J."/>
            <person name="Henrissat B."/>
            <person name="Kuo A."/>
            <person name="Liang C."/>
            <person name="Lipzen A."/>
            <person name="Lutzoni F."/>
            <person name="Magnuson J."/>
            <person name="Mondo S."/>
            <person name="Nolan M."/>
            <person name="Ohm R."/>
            <person name="Pangilinan J."/>
            <person name="Park H.-J."/>
            <person name="Ramirez L."/>
            <person name="Alfaro M."/>
            <person name="Sun H."/>
            <person name="Tritt A."/>
            <person name="Yoshinaga Y."/>
            <person name="Zwiers L.-H."/>
            <person name="Turgeon B."/>
            <person name="Goodwin S."/>
            <person name="Spatafora J."/>
            <person name="Crous P."/>
            <person name="Grigoriev I."/>
        </authorList>
    </citation>
    <scope>NUCLEOTIDE SEQUENCE</scope>
    <source>
        <strain evidence="3">CBS 109.77</strain>
    </source>
</reference>
<gene>
    <name evidence="3" type="ORF">K505DRAFT_311238</name>
</gene>
<dbReference type="InterPro" id="IPR058525">
    <property type="entry name" value="DUF8212"/>
</dbReference>
<accession>A0A6A6X2E6</accession>
<dbReference type="PANTHER" id="PTHR10622">
    <property type="entry name" value="HET DOMAIN-CONTAINING PROTEIN"/>
    <property type="match status" value="1"/>
</dbReference>
<dbReference type="Proteomes" id="UP000799757">
    <property type="component" value="Unassembled WGS sequence"/>
</dbReference>
<feature type="domain" description="DUF8212" evidence="2">
    <location>
        <begin position="216"/>
        <end position="282"/>
    </location>
</feature>